<dbReference type="GO" id="GO:0004491">
    <property type="term" value="F:methylmalonate-semialdehyde dehydrogenase (acylating, NAD) activity"/>
    <property type="evidence" value="ECO:0007669"/>
    <property type="project" value="UniProtKB-EC"/>
</dbReference>
<dbReference type="InterPro" id="IPR010061">
    <property type="entry name" value="MeMal-semiAld_DH"/>
</dbReference>
<name>A0A448XSK1_9PLAT</name>
<evidence type="ECO:0000313" key="5">
    <source>
        <dbReference type="EMBL" id="VEL43966.1"/>
    </source>
</evidence>
<dbReference type="AlphaFoldDB" id="A0A448XSK1"/>
<evidence type="ECO:0000256" key="1">
    <source>
        <dbReference type="ARBA" id="ARBA00009986"/>
    </source>
</evidence>
<dbReference type="InterPro" id="IPR016161">
    <property type="entry name" value="Ald_DH/histidinol_DH"/>
</dbReference>
<dbReference type="GO" id="GO:0006574">
    <property type="term" value="P:L-valine catabolic process"/>
    <property type="evidence" value="ECO:0007669"/>
    <property type="project" value="TreeGrafter"/>
</dbReference>
<evidence type="ECO:0000256" key="2">
    <source>
        <dbReference type="ARBA" id="ARBA00047644"/>
    </source>
</evidence>
<dbReference type="Pfam" id="PF00171">
    <property type="entry name" value="Aldedh"/>
    <property type="match status" value="1"/>
</dbReference>
<comment type="similarity">
    <text evidence="1">Belongs to the aldehyde dehydrogenase family.</text>
</comment>
<keyword evidence="6" id="KW-1185">Reference proteome</keyword>
<dbReference type="InterPro" id="IPR015590">
    <property type="entry name" value="Aldehyde_DH_dom"/>
</dbReference>
<reference evidence="5" key="1">
    <citation type="submission" date="2018-11" db="EMBL/GenBank/DDBJ databases">
        <authorList>
            <consortium name="Pathogen Informatics"/>
        </authorList>
    </citation>
    <scope>NUCLEOTIDE SEQUENCE</scope>
</reference>
<gene>
    <name evidence="5" type="ORF">PXEA_LOCUS37406</name>
</gene>
<evidence type="ECO:0000313" key="6">
    <source>
        <dbReference type="Proteomes" id="UP000784294"/>
    </source>
</evidence>
<evidence type="ECO:0000256" key="3">
    <source>
        <dbReference type="ARBA" id="ARBA00048821"/>
    </source>
</evidence>
<feature type="domain" description="Aldehyde dehydrogenase" evidence="4">
    <location>
        <begin position="3"/>
        <end position="90"/>
    </location>
</feature>
<dbReference type="Gene3D" id="3.40.605.10">
    <property type="entry name" value="Aldehyde Dehydrogenase, Chain A, domain 1"/>
    <property type="match status" value="1"/>
</dbReference>
<comment type="catalytic activity">
    <reaction evidence="2">
        <text>2-methyl-3-oxopropanoate + NAD(+) + CoA + H2O = propanoyl-CoA + hydrogencarbonate + NADH + H(+)</text>
        <dbReference type="Rhea" id="RHEA:20804"/>
        <dbReference type="ChEBI" id="CHEBI:15377"/>
        <dbReference type="ChEBI" id="CHEBI:15378"/>
        <dbReference type="ChEBI" id="CHEBI:17544"/>
        <dbReference type="ChEBI" id="CHEBI:57287"/>
        <dbReference type="ChEBI" id="CHEBI:57392"/>
        <dbReference type="ChEBI" id="CHEBI:57540"/>
        <dbReference type="ChEBI" id="CHEBI:57700"/>
        <dbReference type="ChEBI" id="CHEBI:57945"/>
        <dbReference type="EC" id="1.2.1.27"/>
    </reaction>
    <physiologicalReaction direction="left-to-right" evidence="2">
        <dbReference type="Rhea" id="RHEA:20805"/>
    </physiologicalReaction>
</comment>
<comment type="catalytic activity">
    <reaction evidence="3">
        <text>3-oxopropanoate + NAD(+) + CoA + H2O = hydrogencarbonate + acetyl-CoA + NADH + H(+)</text>
        <dbReference type="Rhea" id="RHEA:76615"/>
        <dbReference type="ChEBI" id="CHEBI:15377"/>
        <dbReference type="ChEBI" id="CHEBI:15378"/>
        <dbReference type="ChEBI" id="CHEBI:17544"/>
        <dbReference type="ChEBI" id="CHEBI:33190"/>
        <dbReference type="ChEBI" id="CHEBI:57287"/>
        <dbReference type="ChEBI" id="CHEBI:57288"/>
        <dbReference type="ChEBI" id="CHEBI:57540"/>
        <dbReference type="ChEBI" id="CHEBI:57945"/>
        <dbReference type="EC" id="1.2.1.27"/>
    </reaction>
    <physiologicalReaction direction="left-to-right" evidence="3">
        <dbReference type="Rhea" id="RHEA:76616"/>
    </physiologicalReaction>
</comment>
<dbReference type="PANTHER" id="PTHR43866">
    <property type="entry name" value="MALONATE-SEMIALDEHYDE DEHYDROGENASE"/>
    <property type="match status" value="1"/>
</dbReference>
<dbReference type="SUPFAM" id="SSF53720">
    <property type="entry name" value="ALDH-like"/>
    <property type="match status" value="1"/>
</dbReference>
<comment type="caution">
    <text evidence="5">The sequence shown here is derived from an EMBL/GenBank/DDBJ whole genome shotgun (WGS) entry which is preliminary data.</text>
</comment>
<accession>A0A448XSK1</accession>
<dbReference type="PANTHER" id="PTHR43866:SF3">
    <property type="entry name" value="METHYLMALONATE-SEMIALDEHYDE DEHYDROGENASE [ACYLATING], MITOCHONDRIAL"/>
    <property type="match status" value="1"/>
</dbReference>
<evidence type="ECO:0000259" key="4">
    <source>
        <dbReference type="Pfam" id="PF00171"/>
    </source>
</evidence>
<dbReference type="Proteomes" id="UP000784294">
    <property type="component" value="Unassembled WGS sequence"/>
</dbReference>
<dbReference type="OrthoDB" id="310895at2759"/>
<dbReference type="GO" id="GO:0005739">
    <property type="term" value="C:mitochondrion"/>
    <property type="evidence" value="ECO:0007669"/>
    <property type="project" value="TreeGrafter"/>
</dbReference>
<protein>
    <recommendedName>
        <fullName evidence="4">Aldehyde dehydrogenase domain-containing protein</fullName>
    </recommendedName>
</protein>
<dbReference type="GO" id="GO:0006210">
    <property type="term" value="P:thymine catabolic process"/>
    <property type="evidence" value="ECO:0007669"/>
    <property type="project" value="TreeGrafter"/>
</dbReference>
<organism evidence="5 6">
    <name type="scientific">Protopolystoma xenopodis</name>
    <dbReference type="NCBI Taxonomy" id="117903"/>
    <lineage>
        <taxon>Eukaryota</taxon>
        <taxon>Metazoa</taxon>
        <taxon>Spiralia</taxon>
        <taxon>Lophotrochozoa</taxon>
        <taxon>Platyhelminthes</taxon>
        <taxon>Monogenea</taxon>
        <taxon>Polyopisthocotylea</taxon>
        <taxon>Polystomatidea</taxon>
        <taxon>Polystomatidae</taxon>
        <taxon>Protopolystoma</taxon>
    </lineage>
</organism>
<proteinExistence type="inferred from homology"/>
<dbReference type="EMBL" id="CAAALY010287421">
    <property type="protein sequence ID" value="VEL43966.1"/>
    <property type="molecule type" value="Genomic_DNA"/>
</dbReference>
<dbReference type="InterPro" id="IPR016162">
    <property type="entry name" value="Ald_DH_N"/>
</dbReference>
<sequence>MFPVSLVCGNTMLLKPSERDPGAALRLVELANEAGVPPGVLNVVHGSQDVVKAICEHPDIRAISFVGSDQAGKFIYRHGCAHGKRVQCNMVSRLPLRWSSSMLKQKGYALFVFIDFEINPNLLSSW</sequence>